<sequence>MRMPSRDDWVATGLDALAAAGEGAIRVDPLAARLGVTKGSFHHHFRGAADLRRAVLAAHELAQLELVERVRDDVAGLDASAALDRLGDLIGRLPDDRLERAVRSWAAIDADAEGVQARVDAARLTAIEALWLQVVPPQHARTAALVPLLAMIGASASSVATRADLDAVLRMLAGLARHVPAVIREW</sequence>
<dbReference type="Proteomes" id="UP001501266">
    <property type="component" value="Unassembled WGS sequence"/>
</dbReference>
<accession>A0ABP4JQU4</accession>
<dbReference type="SUPFAM" id="SSF46689">
    <property type="entry name" value="Homeodomain-like"/>
    <property type="match status" value="1"/>
</dbReference>
<dbReference type="InterPro" id="IPR009057">
    <property type="entry name" value="Homeodomain-like_sf"/>
</dbReference>
<organism evidence="1 2">
    <name type="scientific">Agrococcus citreus</name>
    <dbReference type="NCBI Taxonomy" id="84643"/>
    <lineage>
        <taxon>Bacteria</taxon>
        <taxon>Bacillati</taxon>
        <taxon>Actinomycetota</taxon>
        <taxon>Actinomycetes</taxon>
        <taxon>Micrococcales</taxon>
        <taxon>Microbacteriaceae</taxon>
        <taxon>Agrococcus</taxon>
    </lineage>
</organism>
<name>A0ABP4JQU4_9MICO</name>
<evidence type="ECO:0000313" key="1">
    <source>
        <dbReference type="EMBL" id="GAA1425439.1"/>
    </source>
</evidence>
<comment type="caution">
    <text evidence="1">The sequence shown here is derived from an EMBL/GenBank/DDBJ whole genome shotgun (WGS) entry which is preliminary data.</text>
</comment>
<gene>
    <name evidence="1" type="ORF">GCM10009640_24030</name>
</gene>
<dbReference type="EMBL" id="BAAAKK010000005">
    <property type="protein sequence ID" value="GAA1425439.1"/>
    <property type="molecule type" value="Genomic_DNA"/>
</dbReference>
<reference evidence="2" key="1">
    <citation type="journal article" date="2019" name="Int. J. Syst. Evol. Microbiol.">
        <title>The Global Catalogue of Microorganisms (GCM) 10K type strain sequencing project: providing services to taxonomists for standard genome sequencing and annotation.</title>
        <authorList>
            <consortium name="The Broad Institute Genomics Platform"/>
            <consortium name="The Broad Institute Genome Sequencing Center for Infectious Disease"/>
            <person name="Wu L."/>
            <person name="Ma J."/>
        </authorList>
    </citation>
    <scope>NUCLEOTIDE SEQUENCE [LARGE SCALE GENOMIC DNA]</scope>
    <source>
        <strain evidence="2">JCM 12398</strain>
    </source>
</reference>
<proteinExistence type="predicted"/>
<evidence type="ECO:0000313" key="2">
    <source>
        <dbReference type="Proteomes" id="UP001501266"/>
    </source>
</evidence>
<protein>
    <submittedName>
        <fullName evidence="1">TetR/AcrR family transcriptional regulator</fullName>
    </submittedName>
</protein>
<dbReference type="Gene3D" id="1.10.357.10">
    <property type="entry name" value="Tetracycline Repressor, domain 2"/>
    <property type="match status" value="1"/>
</dbReference>
<keyword evidence="2" id="KW-1185">Reference proteome</keyword>